<evidence type="ECO:0000256" key="3">
    <source>
        <dbReference type="ARBA" id="ARBA00022999"/>
    </source>
</evidence>
<dbReference type="SUPFAM" id="SSF55550">
    <property type="entry name" value="SH2 domain"/>
    <property type="match status" value="1"/>
</dbReference>
<dbReference type="PRINTS" id="PR00401">
    <property type="entry name" value="SH2DOMAIN"/>
</dbReference>
<dbReference type="Gene3D" id="3.30.505.10">
    <property type="entry name" value="SH2 domain"/>
    <property type="match status" value="1"/>
</dbReference>
<dbReference type="GeneID" id="100374613"/>
<evidence type="ECO:0000259" key="6">
    <source>
        <dbReference type="PROSITE" id="PS50001"/>
    </source>
</evidence>
<feature type="domain" description="PH" evidence="7">
    <location>
        <begin position="173"/>
        <end position="281"/>
    </location>
</feature>
<feature type="compositionally biased region" description="Low complexity" evidence="5">
    <location>
        <begin position="103"/>
        <end position="118"/>
    </location>
</feature>
<evidence type="ECO:0000313" key="9">
    <source>
        <dbReference type="RefSeq" id="XP_006813363.1"/>
    </source>
</evidence>
<dbReference type="InterPro" id="IPR036860">
    <property type="entry name" value="SH2_dom_sf"/>
</dbReference>
<gene>
    <name evidence="9" type="primary">LOC100374613</name>
</gene>
<dbReference type="Pfam" id="PF00017">
    <property type="entry name" value="SH2"/>
    <property type="match status" value="1"/>
</dbReference>
<protein>
    <submittedName>
        <fullName evidence="9">SH2B adapter protein 1-like</fullName>
    </submittedName>
</protein>
<dbReference type="SMART" id="SM00233">
    <property type="entry name" value="PH"/>
    <property type="match status" value="1"/>
</dbReference>
<dbReference type="InterPro" id="IPR001849">
    <property type="entry name" value="PH_domain"/>
</dbReference>
<dbReference type="Pfam" id="PF00169">
    <property type="entry name" value="PH"/>
    <property type="match status" value="1"/>
</dbReference>
<evidence type="ECO:0000256" key="1">
    <source>
        <dbReference type="ARBA" id="ARBA00010220"/>
    </source>
</evidence>
<dbReference type="SUPFAM" id="SSF50729">
    <property type="entry name" value="PH domain-like"/>
    <property type="match status" value="1"/>
</dbReference>
<keyword evidence="8" id="KW-1185">Reference proteome</keyword>
<dbReference type="PROSITE" id="PS50001">
    <property type="entry name" value="SH2"/>
    <property type="match status" value="1"/>
</dbReference>
<dbReference type="InterPro" id="IPR030523">
    <property type="entry name" value="SH2B"/>
</dbReference>
<reference evidence="9" key="1">
    <citation type="submission" date="2025-08" db="UniProtKB">
        <authorList>
            <consortium name="RefSeq"/>
        </authorList>
    </citation>
    <scope>IDENTIFICATION</scope>
    <source>
        <tissue evidence="9">Testes</tissue>
    </source>
</reference>
<comment type="similarity">
    <text evidence="1">Belongs to the SH2B adapter family.</text>
</comment>
<sequence length="639" mass="70461">MENGSIHNHETETTVDWAELCEHHAQAAAAEFARHFRQFLTDNPEFDEPDAGNKFARRYVDHFLDHFEVEAHKGFNASGDRRGTNLNGGRQGGEMDFHHSHFQQETTSTQDQNNQSHSSHSKAEKTKMPGSSKTQLTKKMSFKSMRETVRSKFRKHSEDLNHGSKHTTRSKQDILKEGIVNQLIFPDPQHGKNKWEKSKLMLVKTDGGHMLEFYSPPKSHKPKNGIFCFLIKEARETTALELPDLENTFVLKTANTMEYVIEAANVPEMRVWLNIIKDCIKKDTEYNKITPREKPPAGPSASSSTSSSRPAGRLQPVSVNSRQPMLLDNQTYPAAGGVGQVGGDKPTAHVPPNSALFLPMNNITPPGTPPQLPPRKPADMRQRLSSGASDIQASYRPDSPAVSTGDPLDWPGPAGYEGFHDAAGGDHPLAGYPWFHGTLSRIDAAQLVLKGGPMSHGVFLVRQSETRRGEYVLTFNFQGRAKHLRMSLNGEGQCRVQHLWFQTIFDMLEHFRSHPIPLESGGTSDVTLTNFVVNVPSPERAIVSAPATPSSVQDPNLIPQLQQALSVPGYAGMPLSELTSTRGNSGSHSLHNSTDNGLNQITTFGGSVRVRSNSAGSDSSRQSSHGNQGRAVENMYSFV</sequence>
<dbReference type="RefSeq" id="XP_006813363.1">
    <property type="nucleotide sequence ID" value="XM_006813300.1"/>
</dbReference>
<feature type="region of interest" description="Disordered" evidence="5">
    <location>
        <begin position="287"/>
        <end position="324"/>
    </location>
</feature>
<dbReference type="CDD" id="cd01231">
    <property type="entry name" value="PH_SH2B_family"/>
    <property type="match status" value="1"/>
</dbReference>
<organism evidence="8 9">
    <name type="scientific">Saccoglossus kowalevskii</name>
    <name type="common">Acorn worm</name>
    <dbReference type="NCBI Taxonomy" id="10224"/>
    <lineage>
        <taxon>Eukaryota</taxon>
        <taxon>Metazoa</taxon>
        <taxon>Hemichordata</taxon>
        <taxon>Enteropneusta</taxon>
        <taxon>Harrimaniidae</taxon>
        <taxon>Saccoglossus</taxon>
    </lineage>
</organism>
<evidence type="ECO:0000256" key="5">
    <source>
        <dbReference type="SAM" id="MobiDB-lite"/>
    </source>
</evidence>
<feature type="region of interest" description="Disordered" evidence="5">
    <location>
        <begin position="386"/>
        <end position="407"/>
    </location>
</feature>
<feature type="compositionally biased region" description="Low complexity" evidence="5">
    <location>
        <begin position="299"/>
        <end position="313"/>
    </location>
</feature>
<dbReference type="PROSITE" id="PS50003">
    <property type="entry name" value="PH_DOMAIN"/>
    <property type="match status" value="1"/>
</dbReference>
<dbReference type="PANTHER" id="PTHR10872:SF2">
    <property type="entry name" value="LNK, ISOFORM D"/>
    <property type="match status" value="1"/>
</dbReference>
<dbReference type="Pfam" id="PF08916">
    <property type="entry name" value="Phe_ZIP"/>
    <property type="match status" value="1"/>
</dbReference>
<name>A0ABM0M022_SACKO</name>
<feature type="compositionally biased region" description="Polar residues" evidence="5">
    <location>
        <begin position="129"/>
        <end position="138"/>
    </location>
</feature>
<feature type="region of interest" description="Disordered" evidence="5">
    <location>
        <begin position="75"/>
        <end position="139"/>
    </location>
</feature>
<dbReference type="Gene3D" id="6.10.140.110">
    <property type="match status" value="1"/>
</dbReference>
<evidence type="ECO:0000259" key="7">
    <source>
        <dbReference type="PROSITE" id="PS50003"/>
    </source>
</evidence>
<dbReference type="Proteomes" id="UP000694865">
    <property type="component" value="Unplaced"/>
</dbReference>
<dbReference type="InterPro" id="IPR015012">
    <property type="entry name" value="Phe_ZIP"/>
</dbReference>
<dbReference type="SUPFAM" id="SSF109805">
    <property type="entry name" value="Phenylalanine zipper"/>
    <property type="match status" value="1"/>
</dbReference>
<feature type="domain" description="SH2" evidence="6">
    <location>
        <begin position="434"/>
        <end position="532"/>
    </location>
</feature>
<dbReference type="PANTHER" id="PTHR10872">
    <property type="entry name" value="SH2B ADAPTER PROTEIN"/>
    <property type="match status" value="1"/>
</dbReference>
<feature type="region of interest" description="Disordered" evidence="5">
    <location>
        <begin position="580"/>
        <end position="639"/>
    </location>
</feature>
<proteinExistence type="inferred from homology"/>
<keyword evidence="3 4" id="KW-0727">SH2 domain</keyword>
<dbReference type="InterPro" id="IPR000980">
    <property type="entry name" value="SH2"/>
</dbReference>
<evidence type="ECO:0000256" key="2">
    <source>
        <dbReference type="ARBA" id="ARBA00022553"/>
    </source>
</evidence>
<dbReference type="Gene3D" id="2.30.29.30">
    <property type="entry name" value="Pleckstrin-homology domain (PH domain)/Phosphotyrosine-binding domain (PTB)"/>
    <property type="match status" value="1"/>
</dbReference>
<evidence type="ECO:0000256" key="4">
    <source>
        <dbReference type="PROSITE-ProRule" id="PRU00191"/>
    </source>
</evidence>
<dbReference type="SMART" id="SM00252">
    <property type="entry name" value="SH2"/>
    <property type="match status" value="1"/>
</dbReference>
<accession>A0ABM0M022</accession>
<dbReference type="InterPro" id="IPR011993">
    <property type="entry name" value="PH-like_dom_sf"/>
</dbReference>
<dbReference type="InterPro" id="IPR035057">
    <property type="entry name" value="SH2B1_SH2"/>
</dbReference>
<keyword evidence="2" id="KW-0597">Phosphoprotein</keyword>
<evidence type="ECO:0000313" key="8">
    <source>
        <dbReference type="Proteomes" id="UP000694865"/>
    </source>
</evidence>
<feature type="compositionally biased region" description="Polar residues" evidence="5">
    <location>
        <begin position="580"/>
        <end position="627"/>
    </location>
</feature>
<dbReference type="CDD" id="cd10346">
    <property type="entry name" value="SH2_SH2B_family"/>
    <property type="match status" value="1"/>
</dbReference>
<dbReference type="InterPro" id="IPR036290">
    <property type="entry name" value="Phe_ZIP_sf"/>
</dbReference>